<comment type="caution">
    <text evidence="1">The sequence shown here is derived from an EMBL/GenBank/DDBJ whole genome shotgun (WGS) entry which is preliminary data.</text>
</comment>
<name>A0A4Q5DC78_9BACE</name>
<accession>A0A4Q5DC78</accession>
<sequence length="359" mass="42356">MIVVVIRVFHIIMYAINIMNKFIAFLLTLSSSLFCIAQQYKVDITKAIVKEISISDVLYDIKTINVMIPDTVVLKNAFFYLTRDKKYLVATQFNHESYLFDIHGKFIKEIYGNHIGWSCKHFDVKRNILYGDNFKDWIGMDVQTNKIVKQVTKPKQFKEQIANFMQISDDKYIGYVNNQSGNCTTLFAIFDSRGNILYREPNNRVYTKANFDTPYFPGSFYEYESRYFCLEPFWGTTVYEIGDNILYPHIYFYVGDKMPIYEFQDLNRDNQSNKDEWKLFVVRETKNRIYFSYITAKGLRWGYYSKKEDQAYIAPASDNSTKLFHFDEKNFNPALLQDKYSVRSIVKGDTLKVLIGTFK</sequence>
<proteinExistence type="predicted"/>
<protein>
    <submittedName>
        <fullName evidence="1">6-bladed beta-propeller</fullName>
    </submittedName>
</protein>
<gene>
    <name evidence="1" type="ORF">GA560_07015</name>
</gene>
<organism evidence="1 2">
    <name type="scientific">Bacteroides xylanisolvens</name>
    <dbReference type="NCBI Taxonomy" id="371601"/>
    <lineage>
        <taxon>Bacteria</taxon>
        <taxon>Pseudomonadati</taxon>
        <taxon>Bacteroidota</taxon>
        <taxon>Bacteroidia</taxon>
        <taxon>Bacteroidales</taxon>
        <taxon>Bacteroidaceae</taxon>
        <taxon>Bacteroides</taxon>
    </lineage>
</organism>
<dbReference type="Proteomes" id="UP000474077">
    <property type="component" value="Unassembled WGS sequence"/>
</dbReference>
<reference evidence="1 2" key="1">
    <citation type="journal article" date="2019" name="Nat. Med.">
        <title>A library of human gut bacterial isolates paired with longitudinal multiomics data enables mechanistic microbiome research.</title>
        <authorList>
            <person name="Poyet M."/>
            <person name="Groussin M."/>
            <person name="Gibbons S.M."/>
            <person name="Avila-Pacheco J."/>
            <person name="Jiang X."/>
            <person name="Kearney S.M."/>
            <person name="Perrotta A.R."/>
            <person name="Berdy B."/>
            <person name="Zhao S."/>
            <person name="Lieberman T.D."/>
            <person name="Swanson P.K."/>
            <person name="Smith M."/>
            <person name="Roesemann S."/>
            <person name="Alexander J.E."/>
            <person name="Rich S.A."/>
            <person name="Livny J."/>
            <person name="Vlamakis H."/>
            <person name="Clish C."/>
            <person name="Bullock K."/>
            <person name="Deik A."/>
            <person name="Scott J."/>
            <person name="Pierce K.A."/>
            <person name="Xavier R.J."/>
            <person name="Alm E.J."/>
        </authorList>
    </citation>
    <scope>NUCLEOTIDE SEQUENCE [LARGE SCALE GENOMIC DNA]</scope>
    <source>
        <strain evidence="1 2">BIOML-A73</strain>
    </source>
</reference>
<dbReference type="EMBL" id="WDER01000013">
    <property type="protein sequence ID" value="KAB6084709.1"/>
    <property type="molecule type" value="Genomic_DNA"/>
</dbReference>
<evidence type="ECO:0000313" key="1">
    <source>
        <dbReference type="EMBL" id="KAB6084709.1"/>
    </source>
</evidence>
<dbReference type="AlphaFoldDB" id="A0A4Q5DC78"/>
<evidence type="ECO:0000313" key="2">
    <source>
        <dbReference type="Proteomes" id="UP000474077"/>
    </source>
</evidence>